<feature type="transmembrane region" description="Helical" evidence="1">
    <location>
        <begin position="268"/>
        <end position="286"/>
    </location>
</feature>
<dbReference type="EMBL" id="FWWR01000009">
    <property type="protein sequence ID" value="SMB88367.1"/>
    <property type="molecule type" value="Genomic_DNA"/>
</dbReference>
<dbReference type="Pfam" id="PF25928">
    <property type="entry name" value="DUF7973"/>
    <property type="match status" value="2"/>
</dbReference>
<organism evidence="3 4">
    <name type="scientific">Peptoniphilus asaccharolyticus DSM 20463</name>
    <dbReference type="NCBI Taxonomy" id="573058"/>
    <lineage>
        <taxon>Bacteria</taxon>
        <taxon>Bacillati</taxon>
        <taxon>Bacillota</taxon>
        <taxon>Tissierellia</taxon>
        <taxon>Tissierellales</taxon>
        <taxon>Peptoniphilaceae</taxon>
        <taxon>Peptoniphilus</taxon>
    </lineage>
</organism>
<keyword evidence="1" id="KW-0472">Membrane</keyword>
<dbReference type="STRING" id="573058.SAMN00017477_1390"/>
<accession>A0A1W1V4Q9</accession>
<feature type="transmembrane region" description="Helical" evidence="1">
    <location>
        <begin position="196"/>
        <end position="214"/>
    </location>
</feature>
<keyword evidence="1" id="KW-1133">Transmembrane helix</keyword>
<dbReference type="OrthoDB" id="4484645at2"/>
<evidence type="ECO:0000313" key="4">
    <source>
        <dbReference type="Proteomes" id="UP000192368"/>
    </source>
</evidence>
<dbReference type="Proteomes" id="UP000192368">
    <property type="component" value="Unassembled WGS sequence"/>
</dbReference>
<feature type="transmembrane region" description="Helical" evidence="1">
    <location>
        <begin position="96"/>
        <end position="116"/>
    </location>
</feature>
<keyword evidence="4" id="KW-1185">Reference proteome</keyword>
<feature type="transmembrane region" description="Helical" evidence="1">
    <location>
        <begin position="165"/>
        <end position="184"/>
    </location>
</feature>
<dbReference type="AlphaFoldDB" id="A0A1W1V4Q9"/>
<evidence type="ECO:0000259" key="2">
    <source>
        <dbReference type="Pfam" id="PF25928"/>
    </source>
</evidence>
<evidence type="ECO:0000313" key="3">
    <source>
        <dbReference type="EMBL" id="SMB88367.1"/>
    </source>
</evidence>
<feature type="transmembrane region" description="Helical" evidence="1">
    <location>
        <begin position="56"/>
        <end position="75"/>
    </location>
</feature>
<dbReference type="InterPro" id="IPR058279">
    <property type="entry name" value="DUF7973"/>
</dbReference>
<reference evidence="4" key="1">
    <citation type="submission" date="2017-04" db="EMBL/GenBank/DDBJ databases">
        <authorList>
            <person name="Varghese N."/>
            <person name="Submissions S."/>
        </authorList>
    </citation>
    <scope>NUCLEOTIDE SEQUENCE [LARGE SCALE GENOMIC DNA]</scope>
    <source>
        <strain evidence="4">DSM 20463</strain>
    </source>
</reference>
<gene>
    <name evidence="3" type="ORF">SAMN00017477_1390</name>
</gene>
<feature type="domain" description="DUF7973" evidence="2">
    <location>
        <begin position="4"/>
        <end position="154"/>
    </location>
</feature>
<proteinExistence type="predicted"/>
<evidence type="ECO:0000256" key="1">
    <source>
        <dbReference type="SAM" id="Phobius"/>
    </source>
</evidence>
<feature type="transmembrane region" description="Helical" evidence="1">
    <location>
        <begin position="226"/>
        <end position="256"/>
    </location>
</feature>
<feature type="domain" description="DUF7973" evidence="2">
    <location>
        <begin position="201"/>
        <end position="286"/>
    </location>
</feature>
<keyword evidence="1" id="KW-0812">Transmembrane</keyword>
<name>A0A1W1V4Q9_PEPAS</name>
<feature type="transmembrane region" description="Helical" evidence="1">
    <location>
        <begin position="122"/>
        <end position="142"/>
    </location>
</feature>
<sequence>MDILTILAGFAGGAFGAAFGSIPAFILTGVFALIGSILTLSGVTDYIVGNVAFGPFFGPHVSFAAGAAAAAYAANKAKKLDSAQNVLAALFGINDIKTLLVGGLYGVLGIVTFTLITKQSVFVTDYPAFCVCVVLFLNRIIMGKTSIIGTLKEGEKRDIFPRDEILLNSVNGLLFALGVAVIGQKLIEAGVSQDAMAIYPVFAFGISALSLIFLQMGYSIPITHHVTYPAATVFILTQNIFLAAITGFINAILWVIAGRIFNAHCDTYIDPPAITIAVSMFIINLIF</sequence>
<dbReference type="RefSeq" id="WP_084230937.1">
    <property type="nucleotide sequence ID" value="NZ_FWWR01000009.1"/>
</dbReference>
<protein>
    <recommendedName>
        <fullName evidence="2">DUF7973 domain-containing protein</fullName>
    </recommendedName>
</protein>